<sequence>MLCAASLNGRGPNLGIFTLSYVSDVEMDNPVFGVNSVGGDLRSVIAVSIGSKSRPRKFLKLYTKDPYDEASARVYEKKDHNLISQPPKARFPWRMRL</sequence>
<dbReference type="Proteomes" id="UP000606974">
    <property type="component" value="Unassembled WGS sequence"/>
</dbReference>
<organism evidence="1 2">
    <name type="scientific">Endocarpon pusillum</name>
    <dbReference type="NCBI Taxonomy" id="364733"/>
    <lineage>
        <taxon>Eukaryota</taxon>
        <taxon>Fungi</taxon>
        <taxon>Dikarya</taxon>
        <taxon>Ascomycota</taxon>
        <taxon>Pezizomycotina</taxon>
        <taxon>Eurotiomycetes</taxon>
        <taxon>Chaetothyriomycetidae</taxon>
        <taxon>Verrucariales</taxon>
        <taxon>Verrucariaceae</taxon>
        <taxon>Endocarpon</taxon>
    </lineage>
</organism>
<proteinExistence type="predicted"/>
<evidence type="ECO:0000313" key="2">
    <source>
        <dbReference type="Proteomes" id="UP000606974"/>
    </source>
</evidence>
<dbReference type="AlphaFoldDB" id="A0A8H7E661"/>
<protein>
    <submittedName>
        <fullName evidence="1">Uncharacterized protein</fullName>
    </submittedName>
</protein>
<name>A0A8H7E661_9EURO</name>
<evidence type="ECO:0000313" key="1">
    <source>
        <dbReference type="EMBL" id="KAF7511929.1"/>
    </source>
</evidence>
<gene>
    <name evidence="1" type="ORF">GJ744_003162</name>
</gene>
<keyword evidence="2" id="KW-1185">Reference proteome</keyword>
<accession>A0A8H7E661</accession>
<comment type="caution">
    <text evidence="1">The sequence shown here is derived from an EMBL/GenBank/DDBJ whole genome shotgun (WGS) entry which is preliminary data.</text>
</comment>
<dbReference type="EMBL" id="JAACFV010000016">
    <property type="protein sequence ID" value="KAF7511929.1"/>
    <property type="molecule type" value="Genomic_DNA"/>
</dbReference>
<reference evidence="1" key="1">
    <citation type="submission" date="2020-02" db="EMBL/GenBank/DDBJ databases">
        <authorList>
            <person name="Palmer J.M."/>
        </authorList>
    </citation>
    <scope>NUCLEOTIDE SEQUENCE</scope>
    <source>
        <strain evidence="1">EPUS1.4</strain>
        <tissue evidence="1">Thallus</tissue>
    </source>
</reference>